<protein>
    <recommendedName>
        <fullName evidence="10">Fe2OG dioxygenase domain-containing protein</fullName>
    </recommendedName>
</protein>
<dbReference type="AlphaFoldDB" id="A0A811NRE3"/>
<dbReference type="PANTHER" id="PTHR10209:SF726">
    <property type="entry name" value="OS07G0169600 PROTEIN"/>
    <property type="match status" value="1"/>
</dbReference>
<dbReference type="GO" id="GO:0046872">
    <property type="term" value="F:metal ion binding"/>
    <property type="evidence" value="ECO:0007669"/>
    <property type="project" value="UniProtKB-KW"/>
</dbReference>
<dbReference type="InterPro" id="IPR027443">
    <property type="entry name" value="IPNS-like_sf"/>
</dbReference>
<reference evidence="8" key="1">
    <citation type="submission" date="2020-10" db="EMBL/GenBank/DDBJ databases">
        <authorList>
            <person name="Han B."/>
            <person name="Lu T."/>
            <person name="Zhao Q."/>
            <person name="Huang X."/>
            <person name="Zhao Y."/>
        </authorList>
    </citation>
    <scope>NUCLEOTIDE SEQUENCE</scope>
</reference>
<dbReference type="OrthoDB" id="406156at2759"/>
<accession>A0A811NRE3</accession>
<dbReference type="EMBL" id="CAJGYO010000004">
    <property type="protein sequence ID" value="CAD6226626.1"/>
    <property type="molecule type" value="Genomic_DNA"/>
</dbReference>
<keyword evidence="9" id="KW-1185">Reference proteome</keyword>
<evidence type="ECO:0000256" key="4">
    <source>
        <dbReference type="ARBA" id="ARBA00023004"/>
    </source>
</evidence>
<feature type="domain" description="Isopenicillin N synthase-like Fe(2+) 2OG dioxygenase" evidence="6">
    <location>
        <begin position="384"/>
        <end position="452"/>
    </location>
</feature>
<organism evidence="8 9">
    <name type="scientific">Miscanthus lutarioriparius</name>
    <dbReference type="NCBI Taxonomy" id="422564"/>
    <lineage>
        <taxon>Eukaryota</taxon>
        <taxon>Viridiplantae</taxon>
        <taxon>Streptophyta</taxon>
        <taxon>Embryophyta</taxon>
        <taxon>Tracheophyta</taxon>
        <taxon>Spermatophyta</taxon>
        <taxon>Magnoliopsida</taxon>
        <taxon>Liliopsida</taxon>
        <taxon>Poales</taxon>
        <taxon>Poaceae</taxon>
        <taxon>PACMAD clade</taxon>
        <taxon>Panicoideae</taxon>
        <taxon>Andropogonodae</taxon>
        <taxon>Andropogoneae</taxon>
        <taxon>Saccharinae</taxon>
        <taxon>Miscanthus</taxon>
    </lineage>
</organism>
<evidence type="ECO:0008006" key="10">
    <source>
        <dbReference type="Google" id="ProtNLM"/>
    </source>
</evidence>
<dbReference type="InterPro" id="IPR026992">
    <property type="entry name" value="DIOX_N"/>
</dbReference>
<evidence type="ECO:0000259" key="6">
    <source>
        <dbReference type="Pfam" id="PF03171"/>
    </source>
</evidence>
<keyword evidence="2" id="KW-0479">Metal-binding</keyword>
<sequence>MAPAISKWHATEEELVDAKAILHGGIRVHDKSSKKRLIISRHATVKNGFHIEQRSPGFAARGRRHALMARDTAGASKSAHQGPCGRRGDSSPDPTLRTNISRSACCHAAPQPCYTFASHPHVVARAASLLAPPRGRRIHPHPRDEEIKPHGVVLLLSSRSSVARTGTWKPDHIVVFAKMLVEIGGLRGHRARPFKHEVIPIIRAQETLPDSFVFPAEQRPPASSAAVALPVIDLSAPRDEVRRAVLEAGKELGFFQVVNHGVPEQAVRDMETCCEEFFRLPAEDKAAFYSEDTDRPNRLFTSTTYGTGGERYWRDCLRLACGSFPVAADAKSAWPDKPDGLREATERFVAPTRALGMALLRLLCEGVGLRPDYFEGDLSAGDVVVNVNHYPPCPDPARTLGLPPHCDRNLITLLLQGSVAGLKIATNGLLKSVEHRTAANAAVPRTSVATFIMPTDDCLVAPAAELAGGGGGGARYRAVTFREFMRVYKTVCARRESVEKAFKI</sequence>
<dbReference type="Gene3D" id="2.60.120.330">
    <property type="entry name" value="B-lactam Antibiotic, Isopenicillin N Synthase, Chain"/>
    <property type="match status" value="1"/>
</dbReference>
<dbReference type="Pfam" id="PF03171">
    <property type="entry name" value="2OG-FeII_Oxy"/>
    <property type="match status" value="1"/>
</dbReference>
<dbReference type="GO" id="GO:0016491">
    <property type="term" value="F:oxidoreductase activity"/>
    <property type="evidence" value="ECO:0007669"/>
    <property type="project" value="UniProtKB-KW"/>
</dbReference>
<feature type="region of interest" description="Disordered" evidence="5">
    <location>
        <begin position="70"/>
        <end position="96"/>
    </location>
</feature>
<evidence type="ECO:0000256" key="3">
    <source>
        <dbReference type="ARBA" id="ARBA00023002"/>
    </source>
</evidence>
<dbReference type="Proteomes" id="UP000604825">
    <property type="component" value="Unassembled WGS sequence"/>
</dbReference>
<dbReference type="Pfam" id="PF14226">
    <property type="entry name" value="DIOX_N"/>
    <property type="match status" value="1"/>
</dbReference>
<evidence type="ECO:0000256" key="2">
    <source>
        <dbReference type="ARBA" id="ARBA00022723"/>
    </source>
</evidence>
<feature type="domain" description="Non-haem dioxygenase N-terminal" evidence="7">
    <location>
        <begin position="229"/>
        <end position="335"/>
    </location>
</feature>
<evidence type="ECO:0000313" key="8">
    <source>
        <dbReference type="EMBL" id="CAD6226626.1"/>
    </source>
</evidence>
<evidence type="ECO:0000256" key="5">
    <source>
        <dbReference type="SAM" id="MobiDB-lite"/>
    </source>
</evidence>
<keyword evidence="4" id="KW-0408">Iron</keyword>
<evidence type="ECO:0000259" key="7">
    <source>
        <dbReference type="Pfam" id="PF14226"/>
    </source>
</evidence>
<dbReference type="SUPFAM" id="SSF51197">
    <property type="entry name" value="Clavaminate synthase-like"/>
    <property type="match status" value="1"/>
</dbReference>
<gene>
    <name evidence="8" type="ORF">NCGR_LOCUS18391</name>
</gene>
<comment type="caution">
    <text evidence="8">The sequence shown here is derived from an EMBL/GenBank/DDBJ whole genome shotgun (WGS) entry which is preliminary data.</text>
</comment>
<dbReference type="PANTHER" id="PTHR10209">
    <property type="entry name" value="OXIDOREDUCTASE, 2OG-FE II OXYGENASE FAMILY PROTEIN"/>
    <property type="match status" value="1"/>
</dbReference>
<dbReference type="InterPro" id="IPR044861">
    <property type="entry name" value="IPNS-like_FE2OG_OXY"/>
</dbReference>
<name>A0A811NRE3_9POAL</name>
<comment type="similarity">
    <text evidence="1">Belongs to the iron/ascorbate-dependent oxidoreductase family.</text>
</comment>
<evidence type="ECO:0000313" key="9">
    <source>
        <dbReference type="Proteomes" id="UP000604825"/>
    </source>
</evidence>
<evidence type="ECO:0000256" key="1">
    <source>
        <dbReference type="ARBA" id="ARBA00008056"/>
    </source>
</evidence>
<keyword evidence="3" id="KW-0560">Oxidoreductase</keyword>
<proteinExistence type="inferred from homology"/>